<accession>A0AC61NN21</accession>
<dbReference type="EMBL" id="CP081303">
    <property type="protein sequence ID" value="QZE14267.1"/>
    <property type="molecule type" value="Genomic_DNA"/>
</dbReference>
<protein>
    <submittedName>
        <fullName evidence="1">DUF2807 domain-containing protein</fullName>
    </submittedName>
</protein>
<reference evidence="1" key="1">
    <citation type="submission" date="2021-08" db="EMBL/GenBank/DDBJ databases">
        <title>Novel anaerobic bacterium isolated from sea squirt in East Sea, Republic of Korea.</title>
        <authorList>
            <person name="Nguyen T.H."/>
            <person name="Li Z."/>
            <person name="Lee Y.-J."/>
            <person name="Ko J."/>
            <person name="Kim S.-G."/>
        </authorList>
    </citation>
    <scope>NUCLEOTIDE SEQUENCE</scope>
    <source>
        <strain evidence="1">KCTC 25031</strain>
    </source>
</reference>
<evidence type="ECO:0000313" key="2">
    <source>
        <dbReference type="Proteomes" id="UP000826212"/>
    </source>
</evidence>
<evidence type="ECO:0000313" key="1">
    <source>
        <dbReference type="EMBL" id="QZE14267.1"/>
    </source>
</evidence>
<sequence length="634" mass="72744">MKKCLWIKSIILFIIISFWGCKPKSNTKSQTEKEALPHITAVEKKTPQNVSDNIISTKPTSETNQEEDMGSADTIEKENIISKEDSLSIEFIECNDEYYEEKYSDYMEGVDTTFYSKSLFKHVDIDLPIEINLSAEMGGVNSYDGNLIHLICENNLKDKLQFQPKGNTLFITLKEDGNPLNIQSVPLIELTLDNLKSVTSHHHSHINFWNNSIYPSIHFLIKDQSNISIQELTNEDVFITMMGKSKLLCVDKNLRYLSTYLFDHAQIDCTHADTNTEEDNFYNPMDDVRVLDVCFNLYDYSMINADQLKIKVLYGTLQDLSLLTCTSFEKLKIPNYSFNQIKEDSFIENMDLKNKDGEVVTDSSKYRTCFTIEKQILESWSYEYPKMQKATFTREVAQGEEGELHMSIKNETHDSIHQMDTTTTVFESISSLQVDVPMEVMLTTGEPFNHIDVICDKDSGGEKIMNFTQDGDTLRLGVRYENQKIQLSQPMKIHIYTQNLETLECLGLTSLKLHQQQKQEKMAISLKENAKIEGYINSDTLQLETQDDSVARLEGSIENLFHLRMTDFSTVMIQKKMYTSTIDAQLDMASFFDGEEMSGNEIEGQCTEHAFIKVGKVDRNRFKSESKSSAYSHP</sequence>
<keyword evidence="2" id="KW-1185">Reference proteome</keyword>
<name>A0AC61NN21_9BACT</name>
<gene>
    <name evidence="1" type="ORF">K4L44_17425</name>
</gene>
<dbReference type="Proteomes" id="UP000826212">
    <property type="component" value="Chromosome"/>
</dbReference>
<proteinExistence type="predicted"/>
<organism evidence="1 2">
    <name type="scientific">Halosquirtibacter laminarini</name>
    <dbReference type="NCBI Taxonomy" id="3374600"/>
    <lineage>
        <taxon>Bacteria</taxon>
        <taxon>Pseudomonadati</taxon>
        <taxon>Bacteroidota</taxon>
        <taxon>Bacteroidia</taxon>
        <taxon>Marinilabiliales</taxon>
        <taxon>Prolixibacteraceae</taxon>
        <taxon>Halosquirtibacter</taxon>
    </lineage>
</organism>